<feature type="compositionally biased region" description="Polar residues" evidence="1">
    <location>
        <begin position="512"/>
        <end position="537"/>
    </location>
</feature>
<protein>
    <submittedName>
        <fullName evidence="2">Chromatin disassembly</fullName>
    </submittedName>
</protein>
<accession>A0A8H7IK18</accession>
<name>A0A8H7IK18_9AGAM</name>
<feature type="compositionally biased region" description="Polar residues" evidence="1">
    <location>
        <begin position="477"/>
        <end position="503"/>
    </location>
</feature>
<reference evidence="2" key="1">
    <citation type="submission" date="2020-09" db="EMBL/GenBank/DDBJ databases">
        <title>Comparative genome analyses of four rice-infecting Rhizoctonia solani isolates reveal extensive enrichment of homogalacturonan modification genes.</title>
        <authorList>
            <person name="Lee D.-Y."/>
            <person name="Jeon J."/>
            <person name="Kim K.-T."/>
            <person name="Cheong K."/>
            <person name="Song H."/>
            <person name="Choi G."/>
            <person name="Ko J."/>
            <person name="Opiyo S.O."/>
            <person name="Zuo S."/>
            <person name="Madhav S."/>
            <person name="Lee Y.-H."/>
            <person name="Wang G.-L."/>
        </authorList>
    </citation>
    <scope>NUCLEOTIDE SEQUENCE</scope>
    <source>
        <strain evidence="2">AG1-IA B2</strain>
    </source>
</reference>
<dbReference type="AlphaFoldDB" id="A0A8H7IK18"/>
<feature type="compositionally biased region" description="Polar residues" evidence="1">
    <location>
        <begin position="576"/>
        <end position="597"/>
    </location>
</feature>
<evidence type="ECO:0000313" key="2">
    <source>
        <dbReference type="EMBL" id="KAF8759144.1"/>
    </source>
</evidence>
<evidence type="ECO:0000256" key="1">
    <source>
        <dbReference type="SAM" id="MobiDB-lite"/>
    </source>
</evidence>
<feature type="region of interest" description="Disordered" evidence="1">
    <location>
        <begin position="576"/>
        <end position="603"/>
    </location>
</feature>
<feature type="region of interest" description="Disordered" evidence="1">
    <location>
        <begin position="395"/>
        <end position="415"/>
    </location>
</feature>
<evidence type="ECO:0000313" key="3">
    <source>
        <dbReference type="Proteomes" id="UP000614334"/>
    </source>
</evidence>
<sequence>MGRPERRSVESPSFGRSRFGNITCADFSNMDCGACSRKQQSIAGIAGRYNIKLPISTPLSTSVSATMSENIEAVLQSESLQPKSEAGANRSRVYIAFARERSNAVENSRSVETVPVLRFLVIMMRSPSAGPDKKPGTRTRTRKNTGGGSVAASSRTASLLIDPPLVPSQVGPERTKKRTKLPFVPSSDPLPSYAAPHPTSLLHSDKSDTTGSIPKISPPTLPGELGPHVAGTLLVFVSALIPPWTRTVLHVHPINSPISLPPTRFPALTIPWTQFLDRVPGITPYVKEPLMSSDATHSTLDTRLVQSSEPQPHYVLANISTTHPTSGTDPGTISLNTTDVIGVPPSLSVNHPTPPSPTFSRLHHAHDPHFRPPQDVFAGLTYPRDGIAIPTLGRGTRLNSVSQTEPPNPDVDERNDAIRASGHFHTRDEYEKAGQMVTLVSGDGMRFPHLRHSSVSDSSHGYESSSELGYSASTESVCSDHSNSTRISSRYRQDSVSNVTTPVSHYGYQDSAGYSSHTESLYSPSGYTSQNDGYTSDAQTPAEVTVLPPPANPGLLDFWHDGTNYFSQHANSVGGSGHTSIPGSISNPETGSTYHESTTTEDEDRGQVVVHHNVGNDLARNFYSTDRYVYGASWVSEPSVAFARKTWWDNLLETYAPTRTEAALQITSDLKYLFKTSNYWLSFLNINLFMTNYNHKERRENIQPALILAALAYSTFTQSSEIERGQAGRAKAMELRAQAQSALDASLNSQRLDPTLAQAAWLLALFEVSAHPEHSTERSRSALMFLDGIIRLLGLTMLDAMDPQTAVFSADRVPMLPLSQRRDASTSAGKLIGAPQAPSTGTATCACRALSIMNTTTHGQLTPFWVSSAGWNPNWNEAEIRREESRRLVWSALTLAAGFTAHDAAFAKDPTELHIIDAANYALCFPAEVMIRQSPSLVHSPQESVWALYGRAMLLWNSCLMLRKKSAQMTDAQRAEFAVNVWLETNTIEEALNRHTCSFEQNSLFQGREYLFNTRMFISWEFRRYIPSRTLRYTNSFTDEKPRNGVVRHQAEVAKRLMQGLHTVTGLASNVLGKRPYFVWWFMSQVSRCLSLWQCDQSLFIALEVARAFLPPIDYLTCLWPCQIQRVRYNQIRQRLHNECVKYGLEPPPPPQLVIPTAIL</sequence>
<dbReference type="Proteomes" id="UP000614334">
    <property type="component" value="Unassembled WGS sequence"/>
</dbReference>
<gene>
    <name evidence="2" type="ORF">RHS01_02452</name>
</gene>
<proteinExistence type="predicted"/>
<organism evidence="2 3">
    <name type="scientific">Rhizoctonia solani</name>
    <dbReference type="NCBI Taxonomy" id="456999"/>
    <lineage>
        <taxon>Eukaryota</taxon>
        <taxon>Fungi</taxon>
        <taxon>Dikarya</taxon>
        <taxon>Basidiomycota</taxon>
        <taxon>Agaricomycotina</taxon>
        <taxon>Agaricomycetes</taxon>
        <taxon>Cantharellales</taxon>
        <taxon>Ceratobasidiaceae</taxon>
        <taxon>Rhizoctonia</taxon>
    </lineage>
</organism>
<comment type="caution">
    <text evidence="2">The sequence shown here is derived from an EMBL/GenBank/DDBJ whole genome shotgun (WGS) entry which is preliminary data.</text>
</comment>
<feature type="region of interest" description="Disordered" evidence="1">
    <location>
        <begin position="126"/>
        <end position="220"/>
    </location>
</feature>
<feature type="region of interest" description="Disordered" evidence="1">
    <location>
        <begin position="473"/>
        <end position="537"/>
    </location>
</feature>
<dbReference type="EMBL" id="JACYCF010000003">
    <property type="protein sequence ID" value="KAF8759144.1"/>
    <property type="molecule type" value="Genomic_DNA"/>
</dbReference>